<organism evidence="1 2">
    <name type="scientific">Zarea fungicola</name>
    <dbReference type="NCBI Taxonomy" id="93591"/>
    <lineage>
        <taxon>Eukaryota</taxon>
        <taxon>Fungi</taxon>
        <taxon>Dikarya</taxon>
        <taxon>Ascomycota</taxon>
        <taxon>Pezizomycotina</taxon>
        <taxon>Sordariomycetes</taxon>
        <taxon>Hypocreomycetidae</taxon>
        <taxon>Hypocreales</taxon>
        <taxon>Cordycipitaceae</taxon>
        <taxon>Zarea</taxon>
    </lineage>
</organism>
<keyword evidence="2" id="KW-1185">Reference proteome</keyword>
<evidence type="ECO:0000313" key="1">
    <source>
        <dbReference type="EMBL" id="KAJ2976333.1"/>
    </source>
</evidence>
<sequence>MRSKFMSVSGLLLVTTLAKPGAADRPDGTSICDYYAQQKYQANNVTTQLKLISSIVAYAYAGGKTVSNPLQNSTGIFNVGAYEATLVYLRPWFDGTKNVTNFNDQAVAINWLDGGGTSPLLSFLNGTTATAEIEKGTNQFTLFTHWYVAFGRIYGCTQAENFIDQKYKTLTPAYVHKYMDLNSPQIAYFIRQIIIASRYYGFSDSDAKTLEMFMNARYNTKCAPAQDGQLYSICLAEQGCLLAAPKADCAAYASVKPYGTEDTLIVTPLASQSATPSSSPPSTSSSPSLSGGAIAGIAVGAAAGIALLAVSIWFLLKNHRGGNNPAIRSRRLAVSQMAFGGGSYHQDPGMHSPKMSQSGYYMNRQSQFMASYPAQGCESPYMPPPAGSLSPGHGWTMAKTKPQELDSFDARWTPASPTAEIRMQSVVGSIHATPEIREPAEMESPYQANWGPQTIHEGGRDEQPTPQSR</sequence>
<gene>
    <name evidence="1" type="ORF">NQ176_g5012</name>
</gene>
<protein>
    <submittedName>
        <fullName evidence="1">Uncharacterized protein</fullName>
    </submittedName>
</protein>
<dbReference type="EMBL" id="JANJQO010000596">
    <property type="protein sequence ID" value="KAJ2976333.1"/>
    <property type="molecule type" value="Genomic_DNA"/>
</dbReference>
<accession>A0ACC1NBE1</accession>
<evidence type="ECO:0000313" key="2">
    <source>
        <dbReference type="Proteomes" id="UP001143910"/>
    </source>
</evidence>
<dbReference type="Proteomes" id="UP001143910">
    <property type="component" value="Unassembled WGS sequence"/>
</dbReference>
<name>A0ACC1NBE1_9HYPO</name>
<comment type="caution">
    <text evidence="1">The sequence shown here is derived from an EMBL/GenBank/DDBJ whole genome shotgun (WGS) entry which is preliminary data.</text>
</comment>
<reference evidence="1" key="1">
    <citation type="submission" date="2022-08" db="EMBL/GenBank/DDBJ databases">
        <title>Genome Sequence of Lecanicillium fungicola.</title>
        <authorList>
            <person name="Buettner E."/>
        </authorList>
    </citation>
    <scope>NUCLEOTIDE SEQUENCE</scope>
    <source>
        <strain evidence="1">Babe33</strain>
    </source>
</reference>
<proteinExistence type="predicted"/>